<dbReference type="OrthoDB" id="2876896at2759"/>
<feature type="compositionally biased region" description="Polar residues" evidence="1">
    <location>
        <begin position="41"/>
        <end position="57"/>
    </location>
</feature>
<protein>
    <submittedName>
        <fullName evidence="2">Uncharacterized protein</fullName>
    </submittedName>
</protein>
<evidence type="ECO:0000256" key="1">
    <source>
        <dbReference type="SAM" id="MobiDB-lite"/>
    </source>
</evidence>
<evidence type="ECO:0000313" key="2">
    <source>
        <dbReference type="EMBL" id="PPQ63804.1"/>
    </source>
</evidence>
<feature type="compositionally biased region" description="Polar residues" evidence="1">
    <location>
        <begin position="64"/>
        <end position="78"/>
    </location>
</feature>
<evidence type="ECO:0000313" key="3">
    <source>
        <dbReference type="Proteomes" id="UP000284842"/>
    </source>
</evidence>
<comment type="caution">
    <text evidence="2">The sequence shown here is derived from an EMBL/GenBank/DDBJ whole genome shotgun (WGS) entry which is preliminary data.</text>
</comment>
<feature type="region of interest" description="Disordered" evidence="1">
    <location>
        <begin position="41"/>
        <end position="85"/>
    </location>
</feature>
<dbReference type="InParanoid" id="A0A409VAB4"/>
<keyword evidence="3" id="KW-1185">Reference proteome</keyword>
<sequence>MDALSSEWRKDSLYNVGDRVAFKLSDSLGVAAFECLVTPLMSTNPSQEATTTGNTTPEGFPEDPNTTSMKPTSIQLNSYPHHHPP</sequence>
<accession>A0A409VAB4</accession>
<organism evidence="2 3">
    <name type="scientific">Panaeolus cyanescens</name>
    <dbReference type="NCBI Taxonomy" id="181874"/>
    <lineage>
        <taxon>Eukaryota</taxon>
        <taxon>Fungi</taxon>
        <taxon>Dikarya</taxon>
        <taxon>Basidiomycota</taxon>
        <taxon>Agaricomycotina</taxon>
        <taxon>Agaricomycetes</taxon>
        <taxon>Agaricomycetidae</taxon>
        <taxon>Agaricales</taxon>
        <taxon>Agaricineae</taxon>
        <taxon>Galeropsidaceae</taxon>
        <taxon>Panaeolus</taxon>
    </lineage>
</organism>
<dbReference type="EMBL" id="NHTK01006109">
    <property type="protein sequence ID" value="PPQ63804.1"/>
    <property type="molecule type" value="Genomic_DNA"/>
</dbReference>
<dbReference type="AlphaFoldDB" id="A0A409VAB4"/>
<proteinExistence type="predicted"/>
<gene>
    <name evidence="2" type="ORF">CVT24_009799</name>
</gene>
<name>A0A409VAB4_9AGAR</name>
<dbReference type="Proteomes" id="UP000284842">
    <property type="component" value="Unassembled WGS sequence"/>
</dbReference>
<reference evidence="2 3" key="1">
    <citation type="journal article" date="2018" name="Evol. Lett.">
        <title>Horizontal gene cluster transfer increased hallucinogenic mushroom diversity.</title>
        <authorList>
            <person name="Reynolds H.T."/>
            <person name="Vijayakumar V."/>
            <person name="Gluck-Thaler E."/>
            <person name="Korotkin H.B."/>
            <person name="Matheny P.B."/>
            <person name="Slot J.C."/>
        </authorList>
    </citation>
    <scope>NUCLEOTIDE SEQUENCE [LARGE SCALE GENOMIC DNA]</scope>
    <source>
        <strain evidence="2 3">2629</strain>
    </source>
</reference>